<evidence type="ECO:0000256" key="19">
    <source>
        <dbReference type="ARBA" id="ARBA00023180"/>
    </source>
</evidence>
<reference evidence="26" key="1">
    <citation type="submission" date="2025-08" db="UniProtKB">
        <authorList>
            <consortium name="RefSeq"/>
        </authorList>
    </citation>
    <scope>IDENTIFICATION</scope>
    <source>
        <tissue evidence="26">Leaves</tissue>
    </source>
</reference>
<evidence type="ECO:0000256" key="8">
    <source>
        <dbReference type="ARBA" id="ARBA00022614"/>
    </source>
</evidence>
<evidence type="ECO:0000259" key="24">
    <source>
        <dbReference type="PROSITE" id="PS50011"/>
    </source>
</evidence>
<dbReference type="PROSITE" id="PS00107">
    <property type="entry name" value="PROTEIN_KINASE_ATP"/>
    <property type="match status" value="1"/>
</dbReference>
<evidence type="ECO:0000256" key="20">
    <source>
        <dbReference type="ARBA" id="ARBA00047899"/>
    </source>
</evidence>
<evidence type="ECO:0000256" key="6">
    <source>
        <dbReference type="ARBA" id="ARBA00022527"/>
    </source>
</evidence>
<dbReference type="GeneID" id="109016118"/>
<keyword evidence="16 23" id="KW-1133">Transmembrane helix</keyword>
<evidence type="ECO:0000256" key="3">
    <source>
        <dbReference type="ARBA" id="ARBA00009592"/>
    </source>
</evidence>
<feature type="binding site" evidence="22">
    <location>
        <position position="742"/>
    </location>
    <ligand>
        <name>ATP</name>
        <dbReference type="ChEBI" id="CHEBI:30616"/>
    </ligand>
</feature>
<evidence type="ECO:0000256" key="21">
    <source>
        <dbReference type="ARBA" id="ARBA00048679"/>
    </source>
</evidence>
<evidence type="ECO:0000256" key="16">
    <source>
        <dbReference type="ARBA" id="ARBA00022989"/>
    </source>
</evidence>
<dbReference type="InterPro" id="IPR011009">
    <property type="entry name" value="Kinase-like_dom_sf"/>
</dbReference>
<dbReference type="Pfam" id="PF23598">
    <property type="entry name" value="LRR_14"/>
    <property type="match status" value="2"/>
</dbReference>
<dbReference type="Pfam" id="PF13855">
    <property type="entry name" value="LRR_8"/>
    <property type="match status" value="1"/>
</dbReference>
<keyword evidence="7" id="KW-0597">Phosphoprotein</keyword>
<evidence type="ECO:0000256" key="12">
    <source>
        <dbReference type="ARBA" id="ARBA00022737"/>
    </source>
</evidence>
<sequence length="1041" mass="114446">MGNPTLRPSVSWSVFGILPIIYALCFFVSSAYAISGNETDRLALLEFKAKIIDKSVMIFGSWNENVHFCQWYGVTCGRRHQRVTQLHLKSQKLVGSVSAFIGNLSFLRSLSLSYNSLSHEIPPELGRLHRLQYLDLYNNSFGGRIPTNISSCSSLEVLYLGRNQLVGEIPVALNSLSKLRTFSVDYNILTGRIPTFLGNLSSLEALSATSNNLGGSIPDVLGQLMNLENFFIGGNRLSGTIPPSIFNLSSIREFDVGLNHQIQGSLPMDLGTTLSNLQSFSIGSNQFTGTIPPSISNASNMDRLQFQQNKLTGRVPSLENLRRLRILSIADNHLGSEGTDDLNFLCSLTNATSLEVLNININNFGGILPECIGNFSSTLKVLFMDNNNIIGKIPSGIGNLVNLYNLKMWNNQLSGNIPTSIGKLQRLEELSISGNNLSGNIPDSLGNLTMLSGLRLPDNNLQGSIPSSLGKCQFLSFLDLSENNLSGTIPPQVIGLSTLSIYLDLSENDFTGTLPMEVGNLNNLGGLAFEHNRLSGEIPRSLGRCIKLEFLYIRGNFFQGAVLSTFSSLRGLRPLDLSLNNFSGKIPEFFVGLNSLQLLNLSYNNFEGLVPIHGVFKNSSAALVAGNTQLCGGIPEMHLPKCNFQESEETKKTSTLKLIIIIVCGVSGVISVLSFVFVCWLRKKRKEPTSSASENLLLNMSYQRLVKATNGFSSANLLGVGSFGSVYKGILDDESGNIIAVKVLNLLRHGASKSFLAECEALRNIRHRNLVKVLTICSSVDYHGNDFKALVYEFMVNGSLEDWLHPTLKEDEAYHEQRILNLLQRLNIAIDVASALEYLHYNCETPIVHCDLKPSNVLLDDEMTGHVGDFGLARFSPETTYQNTSTNQSSSIGVRGTIGYTAPEYGTGNWVSTSGDVYSYGILLLEMFTKKKPTDNMFQGNLSLNGLVKAALPQRVVEIADPILFQETGEQTSDNARQISSTRRNKIKECLVLIFGIGVACSSEHPEERMNIRDAVTKLHLVRKSYLKLEHMEPTDLQIDP</sequence>
<protein>
    <recommendedName>
        <fullName evidence="4">non-specific serine/threonine protein kinase</fullName>
        <ecNumber evidence="4">2.7.11.1</ecNumber>
    </recommendedName>
</protein>
<keyword evidence="15 22" id="KW-0067">ATP-binding</keyword>
<evidence type="ECO:0000256" key="4">
    <source>
        <dbReference type="ARBA" id="ARBA00012513"/>
    </source>
</evidence>
<dbReference type="InterPro" id="IPR017441">
    <property type="entry name" value="Protein_kinase_ATP_BS"/>
</dbReference>
<dbReference type="FunFam" id="3.80.10.10:FF:000288">
    <property type="entry name" value="LRR receptor-like serine/threonine-protein kinase EFR"/>
    <property type="match status" value="1"/>
</dbReference>
<dbReference type="GO" id="GO:0004674">
    <property type="term" value="F:protein serine/threonine kinase activity"/>
    <property type="evidence" value="ECO:0007669"/>
    <property type="project" value="UniProtKB-KW"/>
</dbReference>
<dbReference type="InterPro" id="IPR001611">
    <property type="entry name" value="Leu-rich_rpt"/>
</dbReference>
<dbReference type="GO" id="GO:0005524">
    <property type="term" value="F:ATP binding"/>
    <property type="evidence" value="ECO:0007669"/>
    <property type="project" value="UniProtKB-UniRule"/>
</dbReference>
<feature type="transmembrane region" description="Helical" evidence="23">
    <location>
        <begin position="12"/>
        <end position="34"/>
    </location>
</feature>
<evidence type="ECO:0000256" key="11">
    <source>
        <dbReference type="ARBA" id="ARBA00022729"/>
    </source>
</evidence>
<dbReference type="Pfam" id="PF00560">
    <property type="entry name" value="LRR_1"/>
    <property type="match status" value="1"/>
</dbReference>
<dbReference type="Gene3D" id="3.80.10.10">
    <property type="entry name" value="Ribonuclease Inhibitor"/>
    <property type="match status" value="2"/>
</dbReference>
<evidence type="ECO:0000256" key="7">
    <source>
        <dbReference type="ARBA" id="ARBA00022553"/>
    </source>
</evidence>
<comment type="subcellular location">
    <subcellularLocation>
        <location evidence="1">Cell membrane</location>
        <topology evidence="1">Single-pass type I membrane protein</topology>
    </subcellularLocation>
</comment>
<keyword evidence="19" id="KW-0325">Glycoprotein</keyword>
<dbReference type="Proteomes" id="UP000235220">
    <property type="component" value="Chromosome 7"/>
</dbReference>
<dbReference type="InterPro" id="IPR008271">
    <property type="entry name" value="Ser/Thr_kinase_AS"/>
</dbReference>
<evidence type="ECO:0000256" key="1">
    <source>
        <dbReference type="ARBA" id="ARBA00004251"/>
    </source>
</evidence>
<dbReference type="InParanoid" id="A0A6P9EY39"/>
<comment type="similarity">
    <text evidence="2">Belongs to the protein kinase superfamily. Ser/Thr protein kinase family.</text>
</comment>
<dbReference type="SMART" id="SM00369">
    <property type="entry name" value="LRR_TYP"/>
    <property type="match status" value="8"/>
</dbReference>
<gene>
    <name evidence="26" type="primary">LOC109016118</name>
</gene>
<keyword evidence="18" id="KW-0675">Receptor</keyword>
<feature type="domain" description="Protein kinase" evidence="24">
    <location>
        <begin position="712"/>
        <end position="1027"/>
    </location>
</feature>
<evidence type="ECO:0000256" key="9">
    <source>
        <dbReference type="ARBA" id="ARBA00022679"/>
    </source>
</evidence>
<name>A0A6P9EY39_JUGRE</name>
<comment type="catalytic activity">
    <reaction evidence="21">
        <text>L-seryl-[protein] + ATP = O-phospho-L-seryl-[protein] + ADP + H(+)</text>
        <dbReference type="Rhea" id="RHEA:17989"/>
        <dbReference type="Rhea" id="RHEA-COMP:9863"/>
        <dbReference type="Rhea" id="RHEA-COMP:11604"/>
        <dbReference type="ChEBI" id="CHEBI:15378"/>
        <dbReference type="ChEBI" id="CHEBI:29999"/>
        <dbReference type="ChEBI" id="CHEBI:30616"/>
        <dbReference type="ChEBI" id="CHEBI:83421"/>
        <dbReference type="ChEBI" id="CHEBI:456216"/>
        <dbReference type="EC" id="2.7.11.1"/>
    </reaction>
</comment>
<dbReference type="GO" id="GO:0005886">
    <property type="term" value="C:plasma membrane"/>
    <property type="evidence" value="ECO:0007669"/>
    <property type="project" value="UniProtKB-SubCell"/>
</dbReference>
<dbReference type="PANTHER" id="PTHR27008">
    <property type="entry name" value="OS04G0122200 PROTEIN"/>
    <property type="match status" value="1"/>
</dbReference>
<keyword evidence="10 23" id="KW-0812">Transmembrane</keyword>
<evidence type="ECO:0000256" key="10">
    <source>
        <dbReference type="ARBA" id="ARBA00022692"/>
    </source>
</evidence>
<comment type="catalytic activity">
    <reaction evidence="20">
        <text>L-threonyl-[protein] + ATP = O-phospho-L-threonyl-[protein] + ADP + H(+)</text>
        <dbReference type="Rhea" id="RHEA:46608"/>
        <dbReference type="Rhea" id="RHEA-COMP:11060"/>
        <dbReference type="Rhea" id="RHEA-COMP:11605"/>
        <dbReference type="ChEBI" id="CHEBI:15378"/>
        <dbReference type="ChEBI" id="CHEBI:30013"/>
        <dbReference type="ChEBI" id="CHEBI:30616"/>
        <dbReference type="ChEBI" id="CHEBI:61977"/>
        <dbReference type="ChEBI" id="CHEBI:456216"/>
        <dbReference type="EC" id="2.7.11.1"/>
    </reaction>
</comment>
<evidence type="ECO:0000256" key="15">
    <source>
        <dbReference type="ARBA" id="ARBA00022840"/>
    </source>
</evidence>
<evidence type="ECO:0000256" key="14">
    <source>
        <dbReference type="ARBA" id="ARBA00022777"/>
    </source>
</evidence>
<evidence type="ECO:0000256" key="22">
    <source>
        <dbReference type="PROSITE-ProRule" id="PRU10141"/>
    </source>
</evidence>
<dbReference type="OrthoDB" id="676979at2759"/>
<dbReference type="SUPFAM" id="SSF52058">
    <property type="entry name" value="L domain-like"/>
    <property type="match status" value="2"/>
</dbReference>
<keyword evidence="17 23" id="KW-0472">Membrane</keyword>
<dbReference type="EC" id="2.7.11.1" evidence="4"/>
<dbReference type="Gene3D" id="3.30.200.20">
    <property type="entry name" value="Phosphorylase Kinase, domain 1"/>
    <property type="match status" value="1"/>
</dbReference>
<dbReference type="Pfam" id="PF08263">
    <property type="entry name" value="LRRNT_2"/>
    <property type="match status" value="1"/>
</dbReference>
<dbReference type="AlphaFoldDB" id="A0A6P9EY39"/>
<comment type="similarity">
    <text evidence="3">Belongs to the RLP family.</text>
</comment>
<dbReference type="FunFam" id="1.10.510.10:FF:000358">
    <property type="entry name" value="Putative leucine-rich repeat receptor-like serine/threonine-protein kinase"/>
    <property type="match status" value="1"/>
</dbReference>
<dbReference type="Gene3D" id="1.10.510.10">
    <property type="entry name" value="Transferase(Phosphotransferase) domain 1"/>
    <property type="match status" value="1"/>
</dbReference>
<keyword evidence="13 22" id="KW-0547">Nucleotide-binding</keyword>
<evidence type="ECO:0000256" key="18">
    <source>
        <dbReference type="ARBA" id="ARBA00023170"/>
    </source>
</evidence>
<keyword evidence="25" id="KW-1185">Reference proteome</keyword>
<feature type="transmembrane region" description="Helical" evidence="23">
    <location>
        <begin position="658"/>
        <end position="681"/>
    </location>
</feature>
<accession>A0A6P9EY39</accession>
<evidence type="ECO:0000313" key="26">
    <source>
        <dbReference type="RefSeq" id="XP_035547477.1"/>
    </source>
</evidence>
<dbReference type="InterPro" id="IPR055414">
    <property type="entry name" value="LRR_R13L4/SHOC2-like"/>
</dbReference>
<keyword evidence="6" id="KW-0723">Serine/threonine-protein kinase</keyword>
<keyword evidence="8" id="KW-0433">Leucine-rich repeat</keyword>
<dbReference type="PROSITE" id="PS50011">
    <property type="entry name" value="PROTEIN_KINASE_DOM"/>
    <property type="match status" value="1"/>
</dbReference>
<evidence type="ECO:0000256" key="2">
    <source>
        <dbReference type="ARBA" id="ARBA00008684"/>
    </source>
</evidence>
<dbReference type="PROSITE" id="PS00108">
    <property type="entry name" value="PROTEIN_KINASE_ST"/>
    <property type="match status" value="1"/>
</dbReference>
<keyword evidence="9" id="KW-0808">Transferase</keyword>
<evidence type="ECO:0000256" key="13">
    <source>
        <dbReference type="ARBA" id="ARBA00022741"/>
    </source>
</evidence>
<organism evidence="25 26">
    <name type="scientific">Juglans regia</name>
    <name type="common">English walnut</name>
    <dbReference type="NCBI Taxonomy" id="51240"/>
    <lineage>
        <taxon>Eukaryota</taxon>
        <taxon>Viridiplantae</taxon>
        <taxon>Streptophyta</taxon>
        <taxon>Embryophyta</taxon>
        <taxon>Tracheophyta</taxon>
        <taxon>Spermatophyta</taxon>
        <taxon>Magnoliopsida</taxon>
        <taxon>eudicotyledons</taxon>
        <taxon>Gunneridae</taxon>
        <taxon>Pentapetalae</taxon>
        <taxon>rosids</taxon>
        <taxon>fabids</taxon>
        <taxon>Fagales</taxon>
        <taxon>Juglandaceae</taxon>
        <taxon>Juglans</taxon>
    </lineage>
</organism>
<dbReference type="SMART" id="SM00220">
    <property type="entry name" value="S_TKc"/>
    <property type="match status" value="1"/>
</dbReference>
<keyword evidence="5" id="KW-1003">Cell membrane</keyword>
<dbReference type="FunFam" id="3.30.200.20:FF:000432">
    <property type="entry name" value="LRR receptor-like serine/threonine-protein kinase EFR"/>
    <property type="match status" value="1"/>
</dbReference>
<dbReference type="FunFam" id="3.80.10.10:FF:000275">
    <property type="entry name" value="Leucine-rich repeat receptor-like protein kinase"/>
    <property type="match status" value="1"/>
</dbReference>
<evidence type="ECO:0000256" key="17">
    <source>
        <dbReference type="ARBA" id="ARBA00023136"/>
    </source>
</evidence>
<dbReference type="InterPro" id="IPR051809">
    <property type="entry name" value="Plant_receptor-like_S/T_kinase"/>
</dbReference>
<evidence type="ECO:0000256" key="23">
    <source>
        <dbReference type="SAM" id="Phobius"/>
    </source>
</evidence>
<dbReference type="InterPro" id="IPR032675">
    <property type="entry name" value="LRR_dom_sf"/>
</dbReference>
<dbReference type="KEGG" id="jre:109016118"/>
<proteinExistence type="inferred from homology"/>
<dbReference type="Pfam" id="PF00069">
    <property type="entry name" value="Pkinase"/>
    <property type="match status" value="1"/>
</dbReference>
<dbReference type="InterPro" id="IPR013210">
    <property type="entry name" value="LRR_N_plant-typ"/>
</dbReference>
<evidence type="ECO:0000256" key="5">
    <source>
        <dbReference type="ARBA" id="ARBA00022475"/>
    </source>
</evidence>
<dbReference type="InterPro" id="IPR000719">
    <property type="entry name" value="Prot_kinase_dom"/>
</dbReference>
<dbReference type="PANTHER" id="PTHR27008:SF596">
    <property type="entry name" value="OS02G0215500 PROTEIN"/>
    <property type="match status" value="1"/>
</dbReference>
<keyword evidence="12" id="KW-0677">Repeat</keyword>
<evidence type="ECO:0000313" key="25">
    <source>
        <dbReference type="Proteomes" id="UP000235220"/>
    </source>
</evidence>
<keyword evidence="11" id="KW-0732">Signal</keyword>
<dbReference type="SUPFAM" id="SSF56112">
    <property type="entry name" value="Protein kinase-like (PK-like)"/>
    <property type="match status" value="1"/>
</dbReference>
<dbReference type="InterPro" id="IPR003591">
    <property type="entry name" value="Leu-rich_rpt_typical-subtyp"/>
</dbReference>
<dbReference type="RefSeq" id="XP_035547477.1">
    <property type="nucleotide sequence ID" value="XM_035691584.1"/>
</dbReference>
<keyword evidence="14" id="KW-0418">Kinase</keyword>